<proteinExistence type="predicted"/>
<protein>
    <submittedName>
        <fullName evidence="2">Uncharacterized protein</fullName>
    </submittedName>
</protein>
<sequence>KCLMTSILNVNDSASTKVKKKIHYEVRDKNINFHAEKGGTQQLMNPASSKSKRRSNLDPYKKDKSEKAAPSTRQKTMDMLSNIKSAIFVPINAVLPGGAGGSPPSSEATQSSIIMEIPTADHDT</sequence>
<dbReference type="AlphaFoldDB" id="A0A0B6YVK0"/>
<evidence type="ECO:0000313" key="2">
    <source>
        <dbReference type="EMBL" id="CEK59445.1"/>
    </source>
</evidence>
<gene>
    <name evidence="2" type="primary">ORF36336</name>
</gene>
<feature type="compositionally biased region" description="Basic and acidic residues" evidence="1">
    <location>
        <begin position="55"/>
        <end position="67"/>
    </location>
</feature>
<feature type="non-terminal residue" evidence="2">
    <location>
        <position position="124"/>
    </location>
</feature>
<name>A0A0B6YVK0_9EUPU</name>
<reference evidence="2" key="1">
    <citation type="submission" date="2014-12" db="EMBL/GenBank/DDBJ databases">
        <title>Insight into the proteome of Arion vulgaris.</title>
        <authorList>
            <person name="Aradska J."/>
            <person name="Bulat T."/>
            <person name="Smidak R."/>
            <person name="Sarate P."/>
            <person name="Gangsoo J."/>
            <person name="Sialana F."/>
            <person name="Bilban M."/>
            <person name="Lubec G."/>
        </authorList>
    </citation>
    <scope>NUCLEOTIDE SEQUENCE</scope>
    <source>
        <tissue evidence="2">Skin</tissue>
    </source>
</reference>
<feature type="compositionally biased region" description="Polar residues" evidence="1">
    <location>
        <begin position="39"/>
        <end position="49"/>
    </location>
</feature>
<dbReference type="EMBL" id="HACG01012580">
    <property type="protein sequence ID" value="CEK59445.1"/>
    <property type="molecule type" value="Transcribed_RNA"/>
</dbReference>
<feature type="non-terminal residue" evidence="2">
    <location>
        <position position="1"/>
    </location>
</feature>
<evidence type="ECO:0000256" key="1">
    <source>
        <dbReference type="SAM" id="MobiDB-lite"/>
    </source>
</evidence>
<accession>A0A0B6YVK0</accession>
<feature type="region of interest" description="Disordered" evidence="1">
    <location>
        <begin position="97"/>
        <end position="124"/>
    </location>
</feature>
<organism evidence="2">
    <name type="scientific">Arion vulgaris</name>
    <dbReference type="NCBI Taxonomy" id="1028688"/>
    <lineage>
        <taxon>Eukaryota</taxon>
        <taxon>Metazoa</taxon>
        <taxon>Spiralia</taxon>
        <taxon>Lophotrochozoa</taxon>
        <taxon>Mollusca</taxon>
        <taxon>Gastropoda</taxon>
        <taxon>Heterobranchia</taxon>
        <taxon>Euthyneura</taxon>
        <taxon>Panpulmonata</taxon>
        <taxon>Eupulmonata</taxon>
        <taxon>Stylommatophora</taxon>
        <taxon>Helicina</taxon>
        <taxon>Arionoidea</taxon>
        <taxon>Arionidae</taxon>
        <taxon>Arion</taxon>
    </lineage>
</organism>
<feature type="region of interest" description="Disordered" evidence="1">
    <location>
        <begin position="33"/>
        <end position="75"/>
    </location>
</feature>